<dbReference type="EMBL" id="OW240919">
    <property type="protein sequence ID" value="CAH2311480.1"/>
    <property type="molecule type" value="Genomic_DNA"/>
</dbReference>
<sequence length="62" mass="7091">AYLPFCTYHLRSFRARQQADPQRPPDTNMGRCTQKPQAGTARDFRDIWALLQRTASHMLGAA</sequence>
<organism evidence="2 3">
    <name type="scientific">Pelobates cultripes</name>
    <name type="common">Western spadefoot toad</name>
    <dbReference type="NCBI Taxonomy" id="61616"/>
    <lineage>
        <taxon>Eukaryota</taxon>
        <taxon>Metazoa</taxon>
        <taxon>Chordata</taxon>
        <taxon>Craniata</taxon>
        <taxon>Vertebrata</taxon>
        <taxon>Euteleostomi</taxon>
        <taxon>Amphibia</taxon>
        <taxon>Batrachia</taxon>
        <taxon>Anura</taxon>
        <taxon>Pelobatoidea</taxon>
        <taxon>Pelobatidae</taxon>
        <taxon>Pelobates</taxon>
    </lineage>
</organism>
<protein>
    <submittedName>
        <fullName evidence="2">Uncharacterized protein</fullName>
    </submittedName>
</protein>
<gene>
    <name evidence="2" type="ORF">PECUL_23A001263</name>
</gene>
<feature type="region of interest" description="Disordered" evidence="1">
    <location>
        <begin position="16"/>
        <end position="38"/>
    </location>
</feature>
<accession>A0AAD1SUK4</accession>
<reference evidence="2" key="1">
    <citation type="submission" date="2022-03" db="EMBL/GenBank/DDBJ databases">
        <authorList>
            <person name="Alioto T."/>
            <person name="Alioto T."/>
            <person name="Gomez Garrido J."/>
        </authorList>
    </citation>
    <scope>NUCLEOTIDE SEQUENCE</scope>
</reference>
<feature type="non-terminal residue" evidence="2">
    <location>
        <position position="1"/>
    </location>
</feature>
<dbReference type="AlphaFoldDB" id="A0AAD1SUK4"/>
<name>A0AAD1SUK4_PELCU</name>
<evidence type="ECO:0000313" key="3">
    <source>
        <dbReference type="Proteomes" id="UP001295444"/>
    </source>
</evidence>
<evidence type="ECO:0000256" key="1">
    <source>
        <dbReference type="SAM" id="MobiDB-lite"/>
    </source>
</evidence>
<proteinExistence type="predicted"/>
<feature type="non-terminal residue" evidence="2">
    <location>
        <position position="62"/>
    </location>
</feature>
<keyword evidence="3" id="KW-1185">Reference proteome</keyword>
<evidence type="ECO:0000313" key="2">
    <source>
        <dbReference type="EMBL" id="CAH2311480.1"/>
    </source>
</evidence>
<dbReference type="Proteomes" id="UP001295444">
    <property type="component" value="Chromosome 08"/>
</dbReference>